<accession>X1IKN6</accession>
<feature type="non-terminal residue" evidence="1">
    <location>
        <position position="251"/>
    </location>
</feature>
<dbReference type="GO" id="GO:0003676">
    <property type="term" value="F:nucleic acid binding"/>
    <property type="evidence" value="ECO:0007669"/>
    <property type="project" value="InterPro"/>
</dbReference>
<dbReference type="PROSITE" id="PS00116">
    <property type="entry name" value="DNA_POLYMERASE_B"/>
    <property type="match status" value="1"/>
</dbReference>
<sequence>IGEERNEGKEYMEDFYDTETRKWRLVYHFGGKIWDKSGFKEGYDSLVAIPTFVTAYARCYLWSLIKQAGYKENVFYCDTDSIFVNKAGYNNLSDHIDQTRLGYLKPQPEGLMIIHNVKDYVFNEERNIKGVRKDAEEIEESVFKQRQFVWFRTALRKGSVDTVEERKVTKHLTRKYNKGVVRADGWVDPYELIDGLTRDELVAGQLKYDKKCDAAMNEIARHEGGRALKLMKSDFYDADPLLNREEQKEDV</sequence>
<evidence type="ECO:0000313" key="1">
    <source>
        <dbReference type="EMBL" id="GAH82277.1"/>
    </source>
</evidence>
<feature type="non-terminal residue" evidence="1">
    <location>
        <position position="1"/>
    </location>
</feature>
<comment type="caution">
    <text evidence="1">The sequence shown here is derived from an EMBL/GenBank/DDBJ whole genome shotgun (WGS) entry which is preliminary data.</text>
</comment>
<dbReference type="InterPro" id="IPR023211">
    <property type="entry name" value="DNA_pol_palm_dom_sf"/>
</dbReference>
<dbReference type="EMBL" id="BARU01036905">
    <property type="protein sequence ID" value="GAH82277.1"/>
    <property type="molecule type" value="Genomic_DNA"/>
</dbReference>
<gene>
    <name evidence="1" type="ORF">S03H2_57566</name>
</gene>
<dbReference type="Gene3D" id="3.90.1600.10">
    <property type="entry name" value="Palm domain of DNA polymerase"/>
    <property type="match status" value="1"/>
</dbReference>
<dbReference type="GO" id="GO:0000166">
    <property type="term" value="F:nucleotide binding"/>
    <property type="evidence" value="ECO:0007669"/>
    <property type="project" value="InterPro"/>
</dbReference>
<dbReference type="AlphaFoldDB" id="X1IKN6"/>
<proteinExistence type="predicted"/>
<dbReference type="SUPFAM" id="SSF56672">
    <property type="entry name" value="DNA/RNA polymerases"/>
    <property type="match status" value="1"/>
</dbReference>
<reference evidence="1" key="1">
    <citation type="journal article" date="2014" name="Front. Microbiol.">
        <title>High frequency of phylogenetically diverse reductive dehalogenase-homologous genes in deep subseafloor sedimentary metagenomes.</title>
        <authorList>
            <person name="Kawai M."/>
            <person name="Futagami T."/>
            <person name="Toyoda A."/>
            <person name="Takaki Y."/>
            <person name="Nishi S."/>
            <person name="Hori S."/>
            <person name="Arai W."/>
            <person name="Tsubouchi T."/>
            <person name="Morono Y."/>
            <person name="Uchiyama I."/>
            <person name="Ito T."/>
            <person name="Fujiyama A."/>
            <person name="Inagaki F."/>
            <person name="Takami H."/>
        </authorList>
    </citation>
    <scope>NUCLEOTIDE SEQUENCE</scope>
    <source>
        <strain evidence="1">Expedition CK06-06</strain>
    </source>
</reference>
<dbReference type="InterPro" id="IPR043502">
    <property type="entry name" value="DNA/RNA_pol_sf"/>
</dbReference>
<organism evidence="1">
    <name type="scientific">marine sediment metagenome</name>
    <dbReference type="NCBI Taxonomy" id="412755"/>
    <lineage>
        <taxon>unclassified sequences</taxon>
        <taxon>metagenomes</taxon>
        <taxon>ecological metagenomes</taxon>
    </lineage>
</organism>
<protein>
    <submittedName>
        <fullName evidence="1">Uncharacterized protein</fullName>
    </submittedName>
</protein>
<dbReference type="InterPro" id="IPR017964">
    <property type="entry name" value="DNA-dir_DNA_pol_B_CS"/>
</dbReference>
<name>X1IKN6_9ZZZZ</name>